<dbReference type="EMBL" id="GBXM01055728">
    <property type="protein sequence ID" value="JAH52849.1"/>
    <property type="molecule type" value="Transcribed_RNA"/>
</dbReference>
<reference evidence="1" key="2">
    <citation type="journal article" date="2015" name="Fish Shellfish Immunol.">
        <title>Early steps in the European eel (Anguilla anguilla)-Vibrio vulnificus interaction in the gills: Role of the RtxA13 toxin.</title>
        <authorList>
            <person name="Callol A."/>
            <person name="Pajuelo D."/>
            <person name="Ebbesson L."/>
            <person name="Teles M."/>
            <person name="MacKenzie S."/>
            <person name="Amaro C."/>
        </authorList>
    </citation>
    <scope>NUCLEOTIDE SEQUENCE</scope>
</reference>
<accession>A0A0E9TGR0</accession>
<reference evidence="1" key="1">
    <citation type="submission" date="2014-11" db="EMBL/GenBank/DDBJ databases">
        <authorList>
            <person name="Amaro Gonzalez C."/>
        </authorList>
    </citation>
    <scope>NUCLEOTIDE SEQUENCE</scope>
</reference>
<evidence type="ECO:0000313" key="1">
    <source>
        <dbReference type="EMBL" id="JAH52849.1"/>
    </source>
</evidence>
<proteinExistence type="predicted"/>
<sequence>MSSRSVMKSEFKSTVHTSAPKYEPICWLSIS</sequence>
<organism evidence="1">
    <name type="scientific">Anguilla anguilla</name>
    <name type="common">European freshwater eel</name>
    <name type="synonym">Muraena anguilla</name>
    <dbReference type="NCBI Taxonomy" id="7936"/>
    <lineage>
        <taxon>Eukaryota</taxon>
        <taxon>Metazoa</taxon>
        <taxon>Chordata</taxon>
        <taxon>Craniata</taxon>
        <taxon>Vertebrata</taxon>
        <taxon>Euteleostomi</taxon>
        <taxon>Actinopterygii</taxon>
        <taxon>Neopterygii</taxon>
        <taxon>Teleostei</taxon>
        <taxon>Anguilliformes</taxon>
        <taxon>Anguillidae</taxon>
        <taxon>Anguilla</taxon>
    </lineage>
</organism>
<protein>
    <submittedName>
        <fullName evidence="1">Uncharacterized protein</fullName>
    </submittedName>
</protein>
<name>A0A0E9TGR0_ANGAN</name>
<dbReference type="AlphaFoldDB" id="A0A0E9TGR0"/>